<dbReference type="EMBL" id="JASMRN010000011">
    <property type="protein sequence ID" value="MEZ7516272.1"/>
    <property type="molecule type" value="Genomic_DNA"/>
</dbReference>
<dbReference type="InterPro" id="IPR005225">
    <property type="entry name" value="Small_GTP-bd"/>
</dbReference>
<dbReference type="Proteomes" id="UP001568894">
    <property type="component" value="Unassembled WGS sequence"/>
</dbReference>
<keyword evidence="4 7" id="KW-0547">Nucleotide-binding</keyword>
<name>A0ABV4KHC1_9FLAO</name>
<dbReference type="CDD" id="cd03702">
    <property type="entry name" value="IF2_mtIF2_II"/>
    <property type="match status" value="1"/>
</dbReference>
<feature type="compositionally biased region" description="Basic residues" evidence="9">
    <location>
        <begin position="367"/>
        <end position="380"/>
    </location>
</feature>
<evidence type="ECO:0000256" key="9">
    <source>
        <dbReference type="SAM" id="MobiDB-lite"/>
    </source>
</evidence>
<comment type="similarity">
    <text evidence="1 7 8">Belongs to the TRAFAC class translation factor GTPase superfamily. Classic translation factor GTPase family. IF-2 subfamily.</text>
</comment>
<dbReference type="NCBIfam" id="TIGR00231">
    <property type="entry name" value="small_GTP"/>
    <property type="match status" value="1"/>
</dbReference>
<dbReference type="RefSeq" id="WP_371571401.1">
    <property type="nucleotide sequence ID" value="NZ_JASMRN010000011.1"/>
</dbReference>
<feature type="compositionally biased region" description="Low complexity" evidence="9">
    <location>
        <begin position="202"/>
        <end position="219"/>
    </location>
</feature>
<sequence>MSEERIIRINKVLRELNISLERAVDYLKDKGIAIEANPNTKISNDVYNVLCGQFAGDRGKKEASKEVGEEKRKEKEALRVEREKEIEDKRKQDDEILRQQQEVIKARATVTGPVQVGKIDLNPKKASPSKATAEKATEAPKPAVPAETPAPKTPAQEKLVSDKKEIKPAVDVKEAKKDDKPEAAKVAPVKEANKSAAAETVAASKTDAAPKADATPKATTSEKTDAAPKAEGTPAEEAIATQYQKLSGTKLTGQTIDLSQFNKPKKKKEEPKITPNKPGAAGANSANKNKRKRIAPKPGTPRPPGVPGAPNPNKITPNTGGGGGYNANRSSRPGFVKGNRPAIVAKVEPTEEEVKNQIRETLEKLQGKKGGKSKAAKYRRDKRDTHRQKSDEEQRAIDEGSTTIKVTEFVTVGEIAIMMDVPITKVIGTCMSLGIMVTMNQRLDAETLTIVADEFGYEVEFITVDIEEAITVVEDKEEDLVFRAPIVTVMGHVDHGKTSLLDYIRKENVIAGESGGITQHIGAYGVTLDNGQKIAFLDTPGHEAFTAMRARGAQVTDIAIIVIAADDDIMPQTKEAISHAQAAGVPIIFAINKVDKPNANPEKIKERLASMNLLVEDWGGKFQSHDISAKIGTGVKELLEKVLLEAEVLDLKSNPDKAAQGTVVEAFLDKGKGYVSTILVQHGTLKIGDYMLAGKHHGKIKAMHDERGNSVEQAGPSTPVSVLGLDGAATAGDKFNIFEDEKEAKQIAAKRSQLMREQSVRTQRHITLDEIGRRIALGQFKELNVILKGDVDGSVEALSDSFSKLSTEEIQINIIHKGVGAITETDVMLASASDAIIIGFNVRPAGNARQLADKEEIDIRYYSIIYAAIDDLKDAMEGMLAPEMKEEILGTAEIREIFKISKVGSIAGCMVMDGKITRNAKIRVIRDGVVVHGGELVALKRFKDDVKEVAKGYDCGIQIKGYNDIEERDVIESYHEVAIKKKLK</sequence>
<keyword evidence="12" id="KW-1185">Reference proteome</keyword>
<proteinExistence type="inferred from homology"/>
<dbReference type="Gene3D" id="3.40.50.300">
    <property type="entry name" value="P-loop containing nucleotide triphosphate hydrolases"/>
    <property type="match status" value="1"/>
</dbReference>
<evidence type="ECO:0000313" key="11">
    <source>
        <dbReference type="EMBL" id="MEZ7516272.1"/>
    </source>
</evidence>
<evidence type="ECO:0000256" key="7">
    <source>
        <dbReference type="HAMAP-Rule" id="MF_00100"/>
    </source>
</evidence>
<evidence type="ECO:0000259" key="10">
    <source>
        <dbReference type="PROSITE" id="PS51722"/>
    </source>
</evidence>
<keyword evidence="6 7" id="KW-0342">GTP-binding</keyword>
<keyword evidence="7" id="KW-0963">Cytoplasm</keyword>
<feature type="region of interest" description="Disordered" evidence="9">
    <location>
        <begin position="58"/>
        <end position="96"/>
    </location>
</feature>
<feature type="compositionally biased region" description="Basic and acidic residues" evidence="9">
    <location>
        <begin position="348"/>
        <end position="366"/>
    </location>
</feature>
<evidence type="ECO:0000256" key="3">
    <source>
        <dbReference type="ARBA" id="ARBA00022540"/>
    </source>
</evidence>
<dbReference type="Gene3D" id="2.40.30.10">
    <property type="entry name" value="Translation factors"/>
    <property type="match status" value="2"/>
</dbReference>
<dbReference type="SUPFAM" id="SSF52156">
    <property type="entry name" value="Initiation factor IF2/eIF5b, domain 3"/>
    <property type="match status" value="1"/>
</dbReference>
<dbReference type="InterPro" id="IPR006847">
    <property type="entry name" value="IF2_N"/>
</dbReference>
<dbReference type="SUPFAM" id="SSF52540">
    <property type="entry name" value="P-loop containing nucleoside triphosphate hydrolases"/>
    <property type="match status" value="1"/>
</dbReference>
<feature type="binding site" evidence="7">
    <location>
        <begin position="491"/>
        <end position="498"/>
    </location>
    <ligand>
        <name>GTP</name>
        <dbReference type="ChEBI" id="CHEBI:37565"/>
    </ligand>
</feature>
<dbReference type="InterPro" id="IPR036925">
    <property type="entry name" value="TIF_IF2_dom3_sf"/>
</dbReference>
<dbReference type="CDD" id="cd01887">
    <property type="entry name" value="IF2_eIF5B"/>
    <property type="match status" value="1"/>
</dbReference>
<comment type="caution">
    <text evidence="7">Lacks conserved residue(s) required for the propagation of feature annotation.</text>
</comment>
<evidence type="ECO:0000256" key="4">
    <source>
        <dbReference type="ARBA" id="ARBA00022741"/>
    </source>
</evidence>
<dbReference type="InterPro" id="IPR015760">
    <property type="entry name" value="TIF_IF2"/>
</dbReference>
<feature type="compositionally biased region" description="Pro residues" evidence="9">
    <location>
        <begin position="298"/>
        <end position="310"/>
    </location>
</feature>
<keyword evidence="3 7" id="KW-0396">Initiation factor</keyword>
<dbReference type="CDD" id="cd03692">
    <property type="entry name" value="mtIF2_IVc"/>
    <property type="match status" value="1"/>
</dbReference>
<dbReference type="NCBIfam" id="TIGR00487">
    <property type="entry name" value="IF-2"/>
    <property type="match status" value="1"/>
</dbReference>
<evidence type="ECO:0000313" key="12">
    <source>
        <dbReference type="Proteomes" id="UP001568894"/>
    </source>
</evidence>
<keyword evidence="5 7" id="KW-0648">Protein biosynthesis</keyword>
<evidence type="ECO:0000256" key="2">
    <source>
        <dbReference type="ARBA" id="ARBA00020675"/>
    </source>
</evidence>
<feature type="compositionally biased region" description="Polar residues" evidence="9">
    <location>
        <begin position="241"/>
        <end position="261"/>
    </location>
</feature>
<dbReference type="PROSITE" id="PS51722">
    <property type="entry name" value="G_TR_2"/>
    <property type="match status" value="1"/>
</dbReference>
<accession>A0ABV4KHC1</accession>
<reference evidence="11 12" key="1">
    <citation type="submission" date="2023-05" db="EMBL/GenBank/DDBJ databases">
        <title>Adaptations of aquatic viruses from atmosphere-close ecosystems of the Central Arctic Ocean.</title>
        <authorList>
            <person name="Rahlff J."/>
            <person name="Holmfeldt K."/>
        </authorList>
    </citation>
    <scope>NUCLEOTIDE SEQUENCE [LARGE SCALE GENOMIC DNA]</scope>
    <source>
        <strain evidence="11 12">Arc14</strain>
    </source>
</reference>
<dbReference type="PANTHER" id="PTHR43381">
    <property type="entry name" value="TRANSLATION INITIATION FACTOR IF-2-RELATED"/>
    <property type="match status" value="1"/>
</dbReference>
<dbReference type="PROSITE" id="PS01176">
    <property type="entry name" value="IF2"/>
    <property type="match status" value="1"/>
</dbReference>
<dbReference type="Gene3D" id="3.40.50.10050">
    <property type="entry name" value="Translation initiation factor IF- 2, domain 3"/>
    <property type="match status" value="1"/>
</dbReference>
<dbReference type="PANTHER" id="PTHR43381:SF5">
    <property type="entry name" value="TR-TYPE G DOMAIN-CONTAINING PROTEIN"/>
    <property type="match status" value="1"/>
</dbReference>
<evidence type="ECO:0000256" key="5">
    <source>
        <dbReference type="ARBA" id="ARBA00022917"/>
    </source>
</evidence>
<dbReference type="Pfam" id="PF11987">
    <property type="entry name" value="IF-2"/>
    <property type="match status" value="1"/>
</dbReference>
<protein>
    <recommendedName>
        <fullName evidence="2 7">Translation initiation factor IF-2</fullName>
    </recommendedName>
</protein>
<dbReference type="Pfam" id="PF00009">
    <property type="entry name" value="GTP_EFTU"/>
    <property type="match status" value="1"/>
</dbReference>
<dbReference type="InterPro" id="IPR023115">
    <property type="entry name" value="TIF_IF2_dom3"/>
</dbReference>
<feature type="compositionally biased region" description="Basic and acidic residues" evidence="9">
    <location>
        <begin position="159"/>
        <end position="183"/>
    </location>
</feature>
<evidence type="ECO:0000256" key="1">
    <source>
        <dbReference type="ARBA" id="ARBA00007733"/>
    </source>
</evidence>
<gene>
    <name evidence="7 11" type="primary">infB</name>
    <name evidence="11" type="ORF">QO192_13395</name>
</gene>
<feature type="binding site" evidence="7">
    <location>
        <begin position="538"/>
        <end position="542"/>
    </location>
    <ligand>
        <name>GTP</name>
        <dbReference type="ChEBI" id="CHEBI:37565"/>
    </ligand>
</feature>
<organism evidence="11 12">
    <name type="scientific">Flavobacterium frigidarium</name>
    <dbReference type="NCBI Taxonomy" id="99286"/>
    <lineage>
        <taxon>Bacteria</taxon>
        <taxon>Pseudomonadati</taxon>
        <taxon>Bacteroidota</taxon>
        <taxon>Flavobacteriia</taxon>
        <taxon>Flavobacteriales</taxon>
        <taxon>Flavobacteriaceae</taxon>
        <taxon>Flavobacterium</taxon>
    </lineage>
</organism>
<comment type="subcellular location">
    <subcellularLocation>
        <location evidence="7">Cytoplasm</location>
    </subcellularLocation>
</comment>
<dbReference type="HAMAP" id="MF_00100_B">
    <property type="entry name" value="IF_2_B"/>
    <property type="match status" value="1"/>
</dbReference>
<feature type="compositionally biased region" description="Low complexity" evidence="9">
    <location>
        <begin position="139"/>
        <end position="154"/>
    </location>
</feature>
<dbReference type="InterPro" id="IPR009000">
    <property type="entry name" value="Transl_B-barrel_sf"/>
</dbReference>
<dbReference type="GO" id="GO:0003743">
    <property type="term" value="F:translation initiation factor activity"/>
    <property type="evidence" value="ECO:0007669"/>
    <property type="project" value="UniProtKB-KW"/>
</dbReference>
<evidence type="ECO:0000256" key="8">
    <source>
        <dbReference type="RuleBase" id="RU000644"/>
    </source>
</evidence>
<feature type="binding site" evidence="7">
    <location>
        <begin position="592"/>
        <end position="595"/>
    </location>
    <ligand>
        <name>GTP</name>
        <dbReference type="ChEBI" id="CHEBI:37565"/>
    </ligand>
</feature>
<dbReference type="InterPro" id="IPR044145">
    <property type="entry name" value="IF2_II"/>
</dbReference>
<feature type="region of interest" description="Disordered" evidence="9">
    <location>
        <begin position="108"/>
        <end position="398"/>
    </location>
</feature>
<dbReference type="SUPFAM" id="SSF50447">
    <property type="entry name" value="Translation proteins"/>
    <property type="match status" value="2"/>
</dbReference>
<dbReference type="InterPro" id="IPR053905">
    <property type="entry name" value="EF-G-like_DII"/>
</dbReference>
<comment type="caution">
    <text evidence="11">The sequence shown here is derived from an EMBL/GenBank/DDBJ whole genome shotgun (WGS) entry which is preliminary data.</text>
</comment>
<dbReference type="InterPro" id="IPR000178">
    <property type="entry name" value="TF_IF2_bacterial-like"/>
</dbReference>
<comment type="function">
    <text evidence="7 8">One of the essential components for the initiation of protein synthesis. Protects formylmethionyl-tRNA from spontaneous hydrolysis and promotes its binding to the 30S ribosomal subunits. Also involved in the hydrolysis of GTP during the formation of the 70S ribosomal complex.</text>
</comment>
<evidence type="ECO:0000256" key="6">
    <source>
        <dbReference type="ARBA" id="ARBA00023134"/>
    </source>
</evidence>
<feature type="compositionally biased region" description="Basic and acidic residues" evidence="9">
    <location>
        <begin position="381"/>
        <end position="398"/>
    </location>
</feature>
<dbReference type="InterPro" id="IPR000795">
    <property type="entry name" value="T_Tr_GTP-bd_dom"/>
</dbReference>
<feature type="compositionally biased region" description="Low complexity" evidence="9">
    <location>
        <begin position="273"/>
        <end position="287"/>
    </location>
</feature>
<feature type="domain" description="Tr-type G" evidence="10">
    <location>
        <begin position="482"/>
        <end position="652"/>
    </location>
</feature>
<dbReference type="Pfam" id="PF04760">
    <property type="entry name" value="IF2_N"/>
    <property type="match status" value="1"/>
</dbReference>
<dbReference type="InterPro" id="IPR027417">
    <property type="entry name" value="P-loop_NTPase"/>
</dbReference>
<dbReference type="Pfam" id="PF22042">
    <property type="entry name" value="EF-G_D2"/>
    <property type="match status" value="1"/>
</dbReference>